<protein>
    <recommendedName>
        <fullName evidence="5">Myb-like domain-containing protein</fullName>
    </recommendedName>
</protein>
<dbReference type="Proteomes" id="UP000765509">
    <property type="component" value="Unassembled WGS sequence"/>
</dbReference>
<keyword evidence="4" id="KW-1185">Reference proteome</keyword>
<dbReference type="PANTHER" id="PTHR45125">
    <property type="entry name" value="F21J9.4-RELATED"/>
    <property type="match status" value="1"/>
</dbReference>
<evidence type="ECO:0000313" key="3">
    <source>
        <dbReference type="EMBL" id="MBW0488964.1"/>
    </source>
</evidence>
<dbReference type="AlphaFoldDB" id="A0A9Q3H3U5"/>
<organism evidence="3 4">
    <name type="scientific">Austropuccinia psidii MF-1</name>
    <dbReference type="NCBI Taxonomy" id="1389203"/>
    <lineage>
        <taxon>Eukaryota</taxon>
        <taxon>Fungi</taxon>
        <taxon>Dikarya</taxon>
        <taxon>Basidiomycota</taxon>
        <taxon>Pucciniomycotina</taxon>
        <taxon>Pucciniomycetes</taxon>
        <taxon>Pucciniales</taxon>
        <taxon>Sphaerophragmiaceae</taxon>
        <taxon>Austropuccinia</taxon>
    </lineage>
</organism>
<dbReference type="PANTHER" id="PTHR45125:SF3">
    <property type="entry name" value="NO-APICAL-MERISTEM-ASSOCIATED CARBOXY-TERMINAL DOMAIN PROTEIN"/>
    <property type="match status" value="1"/>
</dbReference>
<evidence type="ECO:0008006" key="5">
    <source>
        <dbReference type="Google" id="ProtNLM"/>
    </source>
</evidence>
<proteinExistence type="predicted"/>
<gene>
    <name evidence="3" type="ORF">O181_028679</name>
</gene>
<comment type="caution">
    <text evidence="3">The sequence shown here is derived from an EMBL/GenBank/DDBJ whole genome shotgun (WGS) entry which is preliminary data.</text>
</comment>
<reference evidence="3" key="1">
    <citation type="submission" date="2021-03" db="EMBL/GenBank/DDBJ databases">
        <title>Draft genome sequence of rust myrtle Austropuccinia psidii MF-1, a brazilian biotype.</title>
        <authorList>
            <person name="Quecine M.C."/>
            <person name="Pachon D.M.R."/>
            <person name="Bonatelli M.L."/>
            <person name="Correr F.H."/>
            <person name="Franceschini L.M."/>
            <person name="Leite T.F."/>
            <person name="Margarido G.R.A."/>
            <person name="Almeida C.A."/>
            <person name="Ferrarezi J.A."/>
            <person name="Labate C.A."/>
        </authorList>
    </citation>
    <scope>NUCLEOTIDE SEQUENCE</scope>
    <source>
        <strain evidence="3">MF-1</strain>
    </source>
</reference>
<dbReference type="OrthoDB" id="2506911at2759"/>
<feature type="region of interest" description="Disordered" evidence="2">
    <location>
        <begin position="298"/>
        <end position="348"/>
    </location>
</feature>
<accession>A0A9Q3H3U5</accession>
<evidence type="ECO:0000256" key="1">
    <source>
        <dbReference type="SAM" id="Coils"/>
    </source>
</evidence>
<dbReference type="EMBL" id="AVOT02009866">
    <property type="protein sequence ID" value="MBW0488964.1"/>
    <property type="molecule type" value="Genomic_DNA"/>
</dbReference>
<sequence length="419" mass="48600">MPSADSEIDLIDPNRILPIVASTSRAGSHSNLNDPNDVFDPAVIQDDINFHLPSSSSDLIHQASIHLNDINVISPAISNDHQLIISRDSGRLSNSHLLHHDITPSSHNHLKRGKKWQAEEDEQLCKSWLIISQELSTSTLDQRNGETFWARVTEDFLRSNPESRRPTRSIQQRWAKLQQSISQFGECYEEIESQFLSSTVSLDTETILVEALKSYKSKTDQNFSHYSCWCLLRHSNQWVDHLTKPKMLPTKRKLSNEDEAVNHHIPSHIIDRQADLTQINRVHQFDHDDHDLNLKIDQQKPSDLMTQNNQKLTSNQLKRNKRKKKVEDGAENGDEDERDKDGEDENENRSKLYQQRIIAIEELTKTMKQKVLALEEYNRLEREKNEIEIMSALKTPQSESWLKLKQQEILNRLMHHDSL</sequence>
<keyword evidence="1" id="KW-0175">Coiled coil</keyword>
<name>A0A9Q3H3U5_9BASI</name>
<evidence type="ECO:0000313" key="4">
    <source>
        <dbReference type="Proteomes" id="UP000765509"/>
    </source>
</evidence>
<feature type="compositionally biased region" description="Acidic residues" evidence="2">
    <location>
        <begin position="329"/>
        <end position="346"/>
    </location>
</feature>
<evidence type="ECO:0000256" key="2">
    <source>
        <dbReference type="SAM" id="MobiDB-lite"/>
    </source>
</evidence>
<feature type="compositionally biased region" description="Polar residues" evidence="2">
    <location>
        <begin position="301"/>
        <end position="317"/>
    </location>
</feature>
<feature type="coiled-coil region" evidence="1">
    <location>
        <begin position="360"/>
        <end position="390"/>
    </location>
</feature>